<reference evidence="6 7" key="1">
    <citation type="journal article" date="2007" name="Science">
        <title>Sea anemone genome reveals ancestral eumetazoan gene repertoire and genomic organization.</title>
        <authorList>
            <person name="Putnam N.H."/>
            <person name="Srivastava M."/>
            <person name="Hellsten U."/>
            <person name="Dirks B."/>
            <person name="Chapman J."/>
            <person name="Salamov A."/>
            <person name="Terry A."/>
            <person name="Shapiro H."/>
            <person name="Lindquist E."/>
            <person name="Kapitonov V.V."/>
            <person name="Jurka J."/>
            <person name="Genikhovich G."/>
            <person name="Grigoriev I.V."/>
            <person name="Lucas S.M."/>
            <person name="Steele R.E."/>
            <person name="Finnerty J.R."/>
            <person name="Technau U."/>
            <person name="Martindale M.Q."/>
            <person name="Rokhsar D.S."/>
        </authorList>
    </citation>
    <scope>NUCLEOTIDE SEQUENCE [LARGE SCALE GENOMIC DNA]</scope>
    <source>
        <strain evidence="7">CH2 X CH6</strain>
    </source>
</reference>
<evidence type="ECO:0000313" key="7">
    <source>
        <dbReference type="Proteomes" id="UP000001593"/>
    </source>
</evidence>
<feature type="domain" description="Sarcoglycan alpha/epsilon N-terminal" evidence="4">
    <location>
        <begin position="26"/>
        <end position="108"/>
    </location>
</feature>
<organism evidence="6 7">
    <name type="scientific">Nematostella vectensis</name>
    <name type="common">Starlet sea anemone</name>
    <dbReference type="NCBI Taxonomy" id="45351"/>
    <lineage>
        <taxon>Eukaryota</taxon>
        <taxon>Metazoa</taxon>
        <taxon>Cnidaria</taxon>
        <taxon>Anthozoa</taxon>
        <taxon>Hexacorallia</taxon>
        <taxon>Actiniaria</taxon>
        <taxon>Edwardsiidae</taxon>
        <taxon>Nematostella</taxon>
    </lineage>
</organism>
<feature type="compositionally biased region" description="Basic and acidic residues" evidence="1">
    <location>
        <begin position="342"/>
        <end position="357"/>
    </location>
</feature>
<keyword evidence="2" id="KW-0472">Membrane</keyword>
<dbReference type="AlphaFoldDB" id="A7REW4"/>
<feature type="compositionally biased region" description="Low complexity" evidence="1">
    <location>
        <begin position="400"/>
        <end position="420"/>
    </location>
</feature>
<dbReference type="GO" id="GO:0016012">
    <property type="term" value="C:sarcoglycan complex"/>
    <property type="evidence" value="ECO:0000318"/>
    <property type="project" value="GO_Central"/>
</dbReference>
<keyword evidence="3" id="KW-0732">Signal</keyword>
<dbReference type="OrthoDB" id="10019906at2759"/>
<dbReference type="Gene3D" id="2.60.40.10">
    <property type="entry name" value="Immunoglobulins"/>
    <property type="match status" value="1"/>
</dbReference>
<evidence type="ECO:0000256" key="2">
    <source>
        <dbReference type="SAM" id="Phobius"/>
    </source>
</evidence>
<feature type="signal peptide" evidence="3">
    <location>
        <begin position="1"/>
        <end position="19"/>
    </location>
</feature>
<accession>A7REW4</accession>
<dbReference type="InterPro" id="IPR015919">
    <property type="entry name" value="Cadherin-like_sf"/>
</dbReference>
<evidence type="ECO:0000313" key="6">
    <source>
        <dbReference type="EMBL" id="EDO49861.1"/>
    </source>
</evidence>
<dbReference type="Proteomes" id="UP000001593">
    <property type="component" value="Unassembled WGS sequence"/>
</dbReference>
<keyword evidence="2" id="KW-1133">Transmembrane helix</keyword>
<dbReference type="SUPFAM" id="SSF49313">
    <property type="entry name" value="Cadherin-like"/>
    <property type="match status" value="1"/>
</dbReference>
<dbReference type="PhylomeDB" id="A7REW4"/>
<dbReference type="InterPro" id="IPR013783">
    <property type="entry name" value="Ig-like_fold"/>
</dbReference>
<dbReference type="eggNOG" id="KOG4482">
    <property type="taxonomic scope" value="Eukaryota"/>
</dbReference>
<dbReference type="KEGG" id="nve:5522170"/>
<keyword evidence="7" id="KW-1185">Reference proteome</keyword>
<dbReference type="Pfam" id="PF20989">
    <property type="entry name" value="Sarcoglycan_2_C"/>
    <property type="match status" value="1"/>
</dbReference>
<dbReference type="InterPro" id="IPR048347">
    <property type="entry name" value="Sarcoglycan_C"/>
</dbReference>
<feature type="compositionally biased region" description="Polar residues" evidence="1">
    <location>
        <begin position="358"/>
        <end position="369"/>
    </location>
</feature>
<feature type="compositionally biased region" description="Pro residues" evidence="1">
    <location>
        <begin position="377"/>
        <end position="388"/>
    </location>
</feature>
<feature type="chain" id="PRO_5002713429" description="Dystroglycan" evidence="3">
    <location>
        <begin position="20"/>
        <end position="420"/>
    </location>
</feature>
<dbReference type="STRING" id="45351.A7REW4"/>
<dbReference type="InterPro" id="IPR048346">
    <property type="entry name" value="Sarcoglycan_N"/>
</dbReference>
<dbReference type="OMA" id="FWESFLM"/>
<dbReference type="GO" id="GO:0005509">
    <property type="term" value="F:calcium ion binding"/>
    <property type="evidence" value="ECO:0007669"/>
    <property type="project" value="InterPro"/>
</dbReference>
<dbReference type="Pfam" id="PF05510">
    <property type="entry name" value="Sarcoglycan_2"/>
    <property type="match status" value="1"/>
</dbReference>
<feature type="transmembrane region" description="Helical" evidence="2">
    <location>
        <begin position="266"/>
        <end position="295"/>
    </location>
</feature>
<gene>
    <name evidence="6" type="ORF">NEMVEDRAFT_v1g237734</name>
</gene>
<protein>
    <recommendedName>
        <fullName evidence="8">Dystroglycan</fullName>
    </recommendedName>
</protein>
<evidence type="ECO:0000259" key="4">
    <source>
        <dbReference type="Pfam" id="PF05510"/>
    </source>
</evidence>
<feature type="region of interest" description="Disordered" evidence="1">
    <location>
        <begin position="333"/>
        <end position="420"/>
    </location>
</feature>
<feature type="region of interest" description="Disordered" evidence="1">
    <location>
        <begin position="232"/>
        <end position="256"/>
    </location>
</feature>
<dbReference type="InterPro" id="IPR008908">
    <property type="entry name" value="Sarcoglycan_alpha/epsilon"/>
</dbReference>
<proteinExistence type="predicted"/>
<evidence type="ECO:0000256" key="1">
    <source>
        <dbReference type="SAM" id="MobiDB-lite"/>
    </source>
</evidence>
<feature type="compositionally biased region" description="Low complexity" evidence="1">
    <location>
        <begin position="237"/>
        <end position="247"/>
    </location>
</feature>
<dbReference type="HOGENOM" id="CLU_654361_0_0_1"/>
<evidence type="ECO:0000256" key="3">
    <source>
        <dbReference type="SAM" id="SignalP"/>
    </source>
</evidence>
<keyword evidence="2" id="KW-0812">Transmembrane</keyword>
<feature type="domain" description="Sarcoglycan alpha/epsilon second" evidence="5">
    <location>
        <begin position="117"/>
        <end position="225"/>
    </location>
</feature>
<dbReference type="InParanoid" id="A7REW4"/>
<dbReference type="PANTHER" id="PTHR10132">
    <property type="entry name" value="ALPHA-/EPSILON-SARCOGLYCAN FAMILY MEMBER"/>
    <property type="match status" value="1"/>
</dbReference>
<sequence length="420" mass="46791">MAGIYILVFLYCMPYSTHSFNLTEGVFFMHQLSVSDFVSDASHTEVRFTVSTKGLPDLPKWLRLEQDDSSKPAYLYGSPTTSSAKTLDLEITGWDKEDYSVKRKEITLHIDHSQDVLKYQAEFTIKSANLDIFLGSNQPDTFKSQVEELWKAPPRGIQVTNVESLLDRGGRVPVPPNKEGVFIAVGGEKRYTSLESDYVGCPQGLKPDAQKFFSQWVIDWCKFQLRELSSEDPKPNASASTGAASGAPFHQTEYAPPVHHPEARDFGLLFVVVLLLPLLIVLIIAILLGCVMFCFREGRAKRDQRTPRSQINHHDSILRTTFQLRQMAYDNDVTRPSTAASSHDRDRDPNPNEERPAHTSTPYARSNEPNDVDGPRGAPPPYRMPPPAGVHVSSPDGSNQYYPSSYGRPPSSQGSLSSAS</sequence>
<evidence type="ECO:0008006" key="8">
    <source>
        <dbReference type="Google" id="ProtNLM"/>
    </source>
</evidence>
<dbReference type="EMBL" id="DS469507">
    <property type="protein sequence ID" value="EDO49861.1"/>
    <property type="molecule type" value="Genomic_DNA"/>
</dbReference>
<dbReference type="PANTHER" id="PTHR10132:SF14">
    <property type="entry name" value="SARCOGLYCAN ALPHA, ISOFORM C"/>
    <property type="match status" value="1"/>
</dbReference>
<evidence type="ECO:0000259" key="5">
    <source>
        <dbReference type="Pfam" id="PF20989"/>
    </source>
</evidence>
<name>A7REW4_NEMVE</name>